<accession>F0WFV0</accession>
<dbReference type="HOGENOM" id="CLU_932127_0_0_1"/>
<sequence length="302" mass="35424">MEDNYLGLVASMTNVRELLELERNLYQENINRNQENLRALENGTFHEFVEQCVPFQNTRDKVLQVAKNHLHLMQRNAIDLLEFELQSANDIFTASISSAKQQLLIMTRNKLKRLRNQEQNQNPAPNQDGHYREDRKAFQGISDQERAFHHNFEAMKKAFDFQHLEPCLPTRTLIWEDLQLEIEAMKAYYKRQKLESTPSSTTRICLLDASRLQIDSTIFHIGQQVMVYSQLCDEELLGSIYELTKRSLKLQLVCQTMISISFDHIENREIRMYTESSEKITVDASLSDSKCDLYPKRKRLCV</sequence>
<evidence type="ECO:0000313" key="2">
    <source>
        <dbReference type="EMBL" id="CCA20084.1"/>
    </source>
</evidence>
<organism evidence="2">
    <name type="scientific">Albugo laibachii Nc14</name>
    <dbReference type="NCBI Taxonomy" id="890382"/>
    <lineage>
        <taxon>Eukaryota</taxon>
        <taxon>Sar</taxon>
        <taxon>Stramenopiles</taxon>
        <taxon>Oomycota</taxon>
        <taxon>Peronosporomycetes</taxon>
        <taxon>Albuginales</taxon>
        <taxon>Albuginaceae</taxon>
        <taxon>Albugo</taxon>
    </lineage>
</organism>
<reference evidence="2" key="1">
    <citation type="journal article" date="2011" name="PLoS Biol.">
        <title>Gene gain and loss during evolution of obligate parasitism in the white rust pathogen of Arabidopsis thaliana.</title>
        <authorList>
            <person name="Kemen E."/>
            <person name="Gardiner A."/>
            <person name="Schultz-Larsen T."/>
            <person name="Kemen A.C."/>
            <person name="Balmuth A.L."/>
            <person name="Robert-Seilaniantz A."/>
            <person name="Bailey K."/>
            <person name="Holub E."/>
            <person name="Studholme D.J."/>
            <person name="Maclean D."/>
            <person name="Jones J.D."/>
        </authorList>
    </citation>
    <scope>NUCLEOTIDE SEQUENCE</scope>
</reference>
<feature type="coiled-coil region" evidence="1">
    <location>
        <begin position="16"/>
        <end position="43"/>
    </location>
</feature>
<dbReference type="EMBL" id="FR824131">
    <property type="protein sequence ID" value="CCA20084.1"/>
    <property type="molecule type" value="Genomic_DNA"/>
</dbReference>
<proteinExistence type="predicted"/>
<name>F0WFV0_9STRA</name>
<gene>
    <name evidence="2" type="primary">AlNc14C86G5485</name>
    <name evidence="2" type="ORF">ALNC14_062270</name>
</gene>
<keyword evidence="1" id="KW-0175">Coiled coil</keyword>
<dbReference type="AlphaFoldDB" id="F0WFV0"/>
<reference evidence="2" key="2">
    <citation type="submission" date="2011-02" db="EMBL/GenBank/DDBJ databases">
        <authorList>
            <person name="MacLean D."/>
        </authorList>
    </citation>
    <scope>NUCLEOTIDE SEQUENCE</scope>
</reference>
<protein>
    <submittedName>
        <fullName evidence="2">Uncharacterized protein AlNc14C86G5485</fullName>
    </submittedName>
</protein>
<evidence type="ECO:0000256" key="1">
    <source>
        <dbReference type="SAM" id="Coils"/>
    </source>
</evidence>